<dbReference type="OrthoDB" id="9796019at2"/>
<proteinExistence type="predicted"/>
<dbReference type="InterPro" id="IPR036271">
    <property type="entry name" value="Tet_transcr_reg_TetR-rel_C_sf"/>
</dbReference>
<name>D3FE76_CONWI</name>
<dbReference type="Gene3D" id="1.10.10.60">
    <property type="entry name" value="Homeodomain-like"/>
    <property type="match status" value="1"/>
</dbReference>
<evidence type="ECO:0000256" key="5">
    <source>
        <dbReference type="SAM" id="MobiDB-lite"/>
    </source>
</evidence>
<dbReference type="Pfam" id="PF00440">
    <property type="entry name" value="TetR_N"/>
    <property type="match status" value="1"/>
</dbReference>
<feature type="region of interest" description="Disordered" evidence="5">
    <location>
        <begin position="1"/>
        <end position="21"/>
    </location>
</feature>
<reference evidence="7 8" key="1">
    <citation type="journal article" date="2010" name="Stand. Genomic Sci.">
        <title>Complete genome sequence of Conexibacter woesei type strain (ID131577).</title>
        <authorList>
            <person name="Pukall R."/>
            <person name="Lapidus A."/>
            <person name="Glavina Del Rio T."/>
            <person name="Copeland A."/>
            <person name="Tice H."/>
            <person name="Cheng J.-F."/>
            <person name="Lucas S."/>
            <person name="Chen F."/>
            <person name="Nolan M."/>
            <person name="Bruce D."/>
            <person name="Goodwin L."/>
            <person name="Pitluck S."/>
            <person name="Mavromatis K."/>
            <person name="Ivanova N."/>
            <person name="Ovchinnikova G."/>
            <person name="Pati A."/>
            <person name="Chen A."/>
            <person name="Palaniappan K."/>
            <person name="Land M."/>
            <person name="Hauser L."/>
            <person name="Chang Y.-J."/>
            <person name="Jeffries C.D."/>
            <person name="Chain P."/>
            <person name="Meincke L."/>
            <person name="Sims D."/>
            <person name="Brettin T."/>
            <person name="Detter J.C."/>
            <person name="Rohde M."/>
            <person name="Goeker M."/>
            <person name="Bristow J."/>
            <person name="Eisen J.A."/>
            <person name="Markowitz V."/>
            <person name="Kyrpides N.C."/>
            <person name="Klenk H.-P."/>
            <person name="Hugenholtz P."/>
        </authorList>
    </citation>
    <scope>NUCLEOTIDE SEQUENCE [LARGE SCALE GENOMIC DNA]</scope>
    <source>
        <strain evidence="8">DSM 14684 / CIP 108061 / JCM 11494 / NBRC 100937 / ID131577</strain>
    </source>
</reference>
<sequence length="202" mass="22315">MTPPASDGSRAPKGRAPHRRDERARLAVLHAADDLLAERGFNGVSIEGIAARARVAKQTIYRWWPSKVDILLDTLSEDAARQLAIPEAGPVVEGTRRYLHALARFVTRDPAGKVLLALIGEAQHDPEMARLFHERWLDPQRMRERALLQRGIDAGELSSELDVDAALDALCGPIVYRALTGARIPRRFVDGLIADTLGRHVL</sequence>
<dbReference type="SUPFAM" id="SSF46689">
    <property type="entry name" value="Homeodomain-like"/>
    <property type="match status" value="1"/>
</dbReference>
<dbReference type="GO" id="GO:0000976">
    <property type="term" value="F:transcription cis-regulatory region binding"/>
    <property type="evidence" value="ECO:0007669"/>
    <property type="project" value="TreeGrafter"/>
</dbReference>
<dbReference type="EMBL" id="CP001854">
    <property type="protein sequence ID" value="ADB53568.1"/>
    <property type="molecule type" value="Genomic_DNA"/>
</dbReference>
<dbReference type="HOGENOM" id="CLU_069356_25_6_11"/>
<dbReference type="Pfam" id="PF16859">
    <property type="entry name" value="TetR_C_11"/>
    <property type="match status" value="1"/>
</dbReference>
<dbReference type="GO" id="GO:0003700">
    <property type="term" value="F:DNA-binding transcription factor activity"/>
    <property type="evidence" value="ECO:0007669"/>
    <property type="project" value="TreeGrafter"/>
</dbReference>
<keyword evidence="3" id="KW-0804">Transcription</keyword>
<evidence type="ECO:0000256" key="1">
    <source>
        <dbReference type="ARBA" id="ARBA00023015"/>
    </source>
</evidence>
<feature type="DNA-binding region" description="H-T-H motif" evidence="4">
    <location>
        <begin position="45"/>
        <end position="64"/>
    </location>
</feature>
<dbReference type="RefSeq" id="WP_012936619.1">
    <property type="nucleotide sequence ID" value="NC_013739.1"/>
</dbReference>
<reference evidence="8" key="2">
    <citation type="submission" date="2010-01" db="EMBL/GenBank/DDBJ databases">
        <title>The complete genome of Conexibacter woesei DSM 14684.</title>
        <authorList>
            <consortium name="US DOE Joint Genome Institute (JGI-PGF)"/>
            <person name="Lucas S."/>
            <person name="Copeland A."/>
            <person name="Lapidus A."/>
            <person name="Glavina del Rio T."/>
            <person name="Dalin E."/>
            <person name="Tice H."/>
            <person name="Bruce D."/>
            <person name="Goodwin L."/>
            <person name="Pitluck S."/>
            <person name="Kyrpides N."/>
            <person name="Mavromatis K."/>
            <person name="Ivanova N."/>
            <person name="Mikhailova N."/>
            <person name="Chertkov O."/>
            <person name="Brettin T."/>
            <person name="Detter J.C."/>
            <person name="Han C."/>
            <person name="Larimer F."/>
            <person name="Land M."/>
            <person name="Hauser L."/>
            <person name="Markowitz V."/>
            <person name="Cheng J.-F."/>
            <person name="Hugenholtz P."/>
            <person name="Woyke T."/>
            <person name="Wu D."/>
            <person name="Pukall R."/>
            <person name="Steenblock K."/>
            <person name="Schneider S."/>
            <person name="Klenk H.-P."/>
            <person name="Eisen J.A."/>
        </authorList>
    </citation>
    <scope>NUCLEOTIDE SEQUENCE [LARGE SCALE GENOMIC DNA]</scope>
    <source>
        <strain evidence="8">DSM 14684 / CIP 108061 / JCM 11494 / NBRC 100937 / ID131577</strain>
    </source>
</reference>
<dbReference type="PANTHER" id="PTHR30055:SF148">
    <property type="entry name" value="TETR-FAMILY TRANSCRIPTIONAL REGULATOR"/>
    <property type="match status" value="1"/>
</dbReference>
<keyword evidence="8" id="KW-1185">Reference proteome</keyword>
<dbReference type="eggNOG" id="COG1309">
    <property type="taxonomic scope" value="Bacteria"/>
</dbReference>
<organism evidence="7 8">
    <name type="scientific">Conexibacter woesei (strain DSM 14684 / CCUG 47730 / CIP 108061 / JCM 11494 / NBRC 100937 / ID131577)</name>
    <dbReference type="NCBI Taxonomy" id="469383"/>
    <lineage>
        <taxon>Bacteria</taxon>
        <taxon>Bacillati</taxon>
        <taxon>Actinomycetota</taxon>
        <taxon>Thermoleophilia</taxon>
        <taxon>Solirubrobacterales</taxon>
        <taxon>Conexibacteraceae</taxon>
        <taxon>Conexibacter</taxon>
    </lineage>
</organism>
<dbReference type="InterPro" id="IPR001647">
    <property type="entry name" value="HTH_TetR"/>
</dbReference>
<dbReference type="KEGG" id="cwo:Cwoe_5159"/>
<dbReference type="PROSITE" id="PS50977">
    <property type="entry name" value="HTH_TETR_2"/>
    <property type="match status" value="1"/>
</dbReference>
<evidence type="ECO:0000256" key="3">
    <source>
        <dbReference type="ARBA" id="ARBA00023163"/>
    </source>
</evidence>
<evidence type="ECO:0000313" key="7">
    <source>
        <dbReference type="EMBL" id="ADB53568.1"/>
    </source>
</evidence>
<evidence type="ECO:0000256" key="2">
    <source>
        <dbReference type="ARBA" id="ARBA00023125"/>
    </source>
</evidence>
<evidence type="ECO:0000313" key="8">
    <source>
        <dbReference type="Proteomes" id="UP000008229"/>
    </source>
</evidence>
<accession>D3FE76</accession>
<dbReference type="SUPFAM" id="SSF48498">
    <property type="entry name" value="Tetracyclin repressor-like, C-terminal domain"/>
    <property type="match status" value="1"/>
</dbReference>
<gene>
    <name evidence="7" type="ordered locus">Cwoe_5159</name>
</gene>
<keyword evidence="2 4" id="KW-0238">DNA-binding</keyword>
<dbReference type="PANTHER" id="PTHR30055">
    <property type="entry name" value="HTH-TYPE TRANSCRIPTIONAL REGULATOR RUTR"/>
    <property type="match status" value="1"/>
</dbReference>
<evidence type="ECO:0000256" key="4">
    <source>
        <dbReference type="PROSITE-ProRule" id="PRU00335"/>
    </source>
</evidence>
<dbReference type="InterPro" id="IPR050109">
    <property type="entry name" value="HTH-type_TetR-like_transc_reg"/>
</dbReference>
<dbReference type="AlphaFoldDB" id="D3FE76"/>
<dbReference type="Gene3D" id="1.10.357.10">
    <property type="entry name" value="Tetracycline Repressor, domain 2"/>
    <property type="match status" value="1"/>
</dbReference>
<dbReference type="PRINTS" id="PR00455">
    <property type="entry name" value="HTHTETR"/>
</dbReference>
<dbReference type="InterPro" id="IPR009057">
    <property type="entry name" value="Homeodomain-like_sf"/>
</dbReference>
<dbReference type="Proteomes" id="UP000008229">
    <property type="component" value="Chromosome"/>
</dbReference>
<dbReference type="STRING" id="469383.Cwoe_5159"/>
<dbReference type="InterPro" id="IPR011075">
    <property type="entry name" value="TetR_C"/>
</dbReference>
<protein>
    <submittedName>
        <fullName evidence="7">Transcriptional regulator, TetR family</fullName>
    </submittedName>
</protein>
<keyword evidence="1" id="KW-0805">Transcription regulation</keyword>
<feature type="domain" description="HTH tetR-type" evidence="6">
    <location>
        <begin position="22"/>
        <end position="82"/>
    </location>
</feature>
<evidence type="ECO:0000259" key="6">
    <source>
        <dbReference type="PROSITE" id="PS50977"/>
    </source>
</evidence>